<accession>A0A1W6YL69</accession>
<organism evidence="6 7">
    <name type="scientific">Bordetella genomosp. 8</name>
    <dbReference type="NCBI Taxonomy" id="1416806"/>
    <lineage>
        <taxon>Bacteria</taxon>
        <taxon>Pseudomonadati</taxon>
        <taxon>Pseudomonadota</taxon>
        <taxon>Betaproteobacteria</taxon>
        <taxon>Burkholderiales</taxon>
        <taxon>Alcaligenaceae</taxon>
        <taxon>Bordetella</taxon>
    </lineage>
</organism>
<dbReference type="EMBL" id="CP021108">
    <property type="protein sequence ID" value="ARP81744.1"/>
    <property type="molecule type" value="Genomic_DNA"/>
</dbReference>
<dbReference type="Pfam" id="PF00126">
    <property type="entry name" value="HTH_1"/>
    <property type="match status" value="1"/>
</dbReference>
<feature type="domain" description="HTH lysR-type" evidence="5">
    <location>
        <begin position="3"/>
        <end position="60"/>
    </location>
</feature>
<dbReference type="PANTHER" id="PTHR30427">
    <property type="entry name" value="TRANSCRIPTIONAL ACTIVATOR PROTEIN LYSR"/>
    <property type="match status" value="1"/>
</dbReference>
<evidence type="ECO:0000256" key="1">
    <source>
        <dbReference type="ARBA" id="ARBA00009437"/>
    </source>
</evidence>
<name>A0A1W6YL69_9BORD</name>
<dbReference type="CDD" id="cd08415">
    <property type="entry name" value="PBP2_LysR_opines_like"/>
    <property type="match status" value="1"/>
</dbReference>
<comment type="similarity">
    <text evidence="1">Belongs to the LysR transcriptional regulatory family.</text>
</comment>
<keyword evidence="3" id="KW-0238">DNA-binding</keyword>
<evidence type="ECO:0000313" key="6">
    <source>
        <dbReference type="EMBL" id="ARP81744.1"/>
    </source>
</evidence>
<dbReference type="InterPro" id="IPR037424">
    <property type="entry name" value="NocR_PBP2"/>
</dbReference>
<dbReference type="InterPro" id="IPR036390">
    <property type="entry name" value="WH_DNA-bd_sf"/>
</dbReference>
<evidence type="ECO:0000313" key="7">
    <source>
        <dbReference type="Proteomes" id="UP000194151"/>
    </source>
</evidence>
<dbReference type="InterPro" id="IPR036388">
    <property type="entry name" value="WH-like_DNA-bd_sf"/>
</dbReference>
<dbReference type="PROSITE" id="PS50931">
    <property type="entry name" value="HTH_LYSR"/>
    <property type="match status" value="1"/>
</dbReference>
<keyword evidence="7" id="KW-1185">Reference proteome</keyword>
<sequence>MKFRLRQMEVFRAVMLTGSINGASRLLFTSQPAISRIVAHTEQTLGLALFNRVKGKLVPTPEAEALFREVEDFYQHALQVDEFSQNLAQGPSGMLSVSASPCLSKGLMPRAITRFLKRHPGIRIHFHETLLNHMAQEILSNKVDLAVSVLPLEHANLVASPFTQGRMVCVVPRGHELGRQDRVGIKDLAGYPIIAHDPGIPFGQLVAAAFRKAGATIKTRVDIHQTDSACALVRAGAGIAMVDEFTVEGLAWSDLQVLPLAEEILLTPSVVRSRFDPGRTHADRFIEVLIEQAAEDEARRAAID</sequence>
<protein>
    <submittedName>
        <fullName evidence="6">LysR family transcriptional regulator</fullName>
    </submittedName>
</protein>
<dbReference type="Pfam" id="PF03466">
    <property type="entry name" value="LysR_substrate"/>
    <property type="match status" value="1"/>
</dbReference>
<dbReference type="PANTHER" id="PTHR30427:SF1">
    <property type="entry name" value="TRANSCRIPTIONAL ACTIVATOR PROTEIN LYSR"/>
    <property type="match status" value="1"/>
</dbReference>
<dbReference type="Gene3D" id="1.10.10.10">
    <property type="entry name" value="Winged helix-like DNA-binding domain superfamily/Winged helix DNA-binding domain"/>
    <property type="match status" value="1"/>
</dbReference>
<keyword evidence="2" id="KW-0805">Transcription regulation</keyword>
<dbReference type="OrthoDB" id="110033at2"/>
<keyword evidence="4" id="KW-0804">Transcription</keyword>
<dbReference type="STRING" id="1416806.CAL12_13590"/>
<evidence type="ECO:0000256" key="4">
    <source>
        <dbReference type="ARBA" id="ARBA00023163"/>
    </source>
</evidence>
<dbReference type="Proteomes" id="UP000194151">
    <property type="component" value="Chromosome"/>
</dbReference>
<dbReference type="Gene3D" id="3.40.190.290">
    <property type="match status" value="1"/>
</dbReference>
<evidence type="ECO:0000256" key="3">
    <source>
        <dbReference type="ARBA" id="ARBA00023125"/>
    </source>
</evidence>
<dbReference type="GO" id="GO:0003700">
    <property type="term" value="F:DNA-binding transcription factor activity"/>
    <property type="evidence" value="ECO:0007669"/>
    <property type="project" value="InterPro"/>
</dbReference>
<gene>
    <name evidence="6" type="ORF">CAL12_13590</name>
</gene>
<dbReference type="SUPFAM" id="SSF53850">
    <property type="entry name" value="Periplasmic binding protein-like II"/>
    <property type="match status" value="1"/>
</dbReference>
<dbReference type="RefSeq" id="WP_086064929.1">
    <property type="nucleotide sequence ID" value="NZ_CP021108.1"/>
</dbReference>
<proteinExistence type="inferred from homology"/>
<reference evidence="6 7" key="1">
    <citation type="submission" date="2017-05" db="EMBL/GenBank/DDBJ databases">
        <title>Complete and WGS of Bordetella genogroups.</title>
        <authorList>
            <person name="Spilker T."/>
            <person name="LiPuma J."/>
        </authorList>
    </citation>
    <scope>NUCLEOTIDE SEQUENCE [LARGE SCALE GENOMIC DNA]</scope>
    <source>
        <strain evidence="6 7">AU19157</strain>
    </source>
</reference>
<dbReference type="GO" id="GO:0010628">
    <property type="term" value="P:positive regulation of gene expression"/>
    <property type="evidence" value="ECO:0007669"/>
    <property type="project" value="TreeGrafter"/>
</dbReference>
<dbReference type="InterPro" id="IPR000847">
    <property type="entry name" value="LysR_HTH_N"/>
</dbReference>
<dbReference type="InterPro" id="IPR005119">
    <property type="entry name" value="LysR_subst-bd"/>
</dbReference>
<evidence type="ECO:0000259" key="5">
    <source>
        <dbReference type="PROSITE" id="PS50931"/>
    </source>
</evidence>
<dbReference type="GO" id="GO:0043565">
    <property type="term" value="F:sequence-specific DNA binding"/>
    <property type="evidence" value="ECO:0007669"/>
    <property type="project" value="TreeGrafter"/>
</dbReference>
<evidence type="ECO:0000256" key="2">
    <source>
        <dbReference type="ARBA" id="ARBA00023015"/>
    </source>
</evidence>
<dbReference type="KEGG" id="bgv:CAL12_13590"/>
<dbReference type="SUPFAM" id="SSF46785">
    <property type="entry name" value="Winged helix' DNA-binding domain"/>
    <property type="match status" value="1"/>
</dbReference>
<dbReference type="AlphaFoldDB" id="A0A1W6YL69"/>